<evidence type="ECO:0000256" key="14">
    <source>
        <dbReference type="ARBA" id="ARBA00023136"/>
    </source>
</evidence>
<evidence type="ECO:0000313" key="17">
    <source>
        <dbReference type="Proteomes" id="UP000484885"/>
    </source>
</evidence>
<evidence type="ECO:0000256" key="15">
    <source>
        <dbReference type="SAM" id="Phobius"/>
    </source>
</evidence>
<dbReference type="GO" id="GO:0020037">
    <property type="term" value="F:heme binding"/>
    <property type="evidence" value="ECO:0007669"/>
    <property type="project" value="InterPro"/>
</dbReference>
<keyword evidence="11" id="KW-0249">Electron transport</keyword>
<protein>
    <recommendedName>
        <fullName evidence="5">Succinate dehydrogenase hydrophobic membrane anchor subunit</fullName>
    </recommendedName>
</protein>
<dbReference type="AlphaFoldDB" id="A0A845UWE4"/>
<evidence type="ECO:0000313" key="16">
    <source>
        <dbReference type="EMBL" id="NDY94844.1"/>
    </source>
</evidence>
<dbReference type="NCBIfam" id="TIGR02968">
    <property type="entry name" value="succ_dehyd_anc"/>
    <property type="match status" value="1"/>
</dbReference>
<comment type="subcellular location">
    <subcellularLocation>
        <location evidence="3">Membrane</location>
        <topology evidence="3">Multi-pass membrane protein</topology>
    </subcellularLocation>
</comment>
<feature type="transmembrane region" description="Helical" evidence="15">
    <location>
        <begin position="62"/>
        <end position="79"/>
    </location>
</feature>
<feature type="transmembrane region" description="Helical" evidence="15">
    <location>
        <begin position="28"/>
        <end position="50"/>
    </location>
</feature>
<evidence type="ECO:0000256" key="10">
    <source>
        <dbReference type="ARBA" id="ARBA00022723"/>
    </source>
</evidence>
<dbReference type="EMBL" id="JAAGSC010000031">
    <property type="protein sequence ID" value="NDY94844.1"/>
    <property type="molecule type" value="Genomic_DNA"/>
</dbReference>
<dbReference type="GO" id="GO:0006099">
    <property type="term" value="P:tricarboxylic acid cycle"/>
    <property type="evidence" value="ECO:0007669"/>
    <property type="project" value="UniProtKB-UniPathway"/>
</dbReference>
<comment type="cofactor">
    <cofactor evidence="1">
        <name>heme</name>
        <dbReference type="ChEBI" id="CHEBI:30413"/>
    </cofactor>
</comment>
<evidence type="ECO:0000256" key="6">
    <source>
        <dbReference type="ARBA" id="ARBA00022448"/>
    </source>
</evidence>
<keyword evidence="12 15" id="KW-1133">Transmembrane helix</keyword>
<keyword evidence="6" id="KW-0813">Transport</keyword>
<dbReference type="InterPro" id="IPR000701">
    <property type="entry name" value="SuccDH_FuR_B_TM-su"/>
</dbReference>
<keyword evidence="17" id="KW-1185">Reference proteome</keyword>
<keyword evidence="13" id="KW-0408">Iron</keyword>
<evidence type="ECO:0000256" key="7">
    <source>
        <dbReference type="ARBA" id="ARBA00022532"/>
    </source>
</evidence>
<comment type="caution">
    <text evidence="16">The sequence shown here is derived from an EMBL/GenBank/DDBJ whole genome shotgun (WGS) entry which is preliminary data.</text>
</comment>
<evidence type="ECO:0000256" key="13">
    <source>
        <dbReference type="ARBA" id="ARBA00023004"/>
    </source>
</evidence>
<organism evidence="16 17">
    <name type="scientific">Wenzhouxiangella limi</name>
    <dbReference type="NCBI Taxonomy" id="2707351"/>
    <lineage>
        <taxon>Bacteria</taxon>
        <taxon>Pseudomonadati</taxon>
        <taxon>Pseudomonadota</taxon>
        <taxon>Gammaproteobacteria</taxon>
        <taxon>Chromatiales</taxon>
        <taxon>Wenzhouxiangellaceae</taxon>
        <taxon>Wenzhouxiangella</taxon>
    </lineage>
</organism>
<evidence type="ECO:0000256" key="1">
    <source>
        <dbReference type="ARBA" id="ARBA00001971"/>
    </source>
</evidence>
<proteinExistence type="predicted"/>
<dbReference type="CDD" id="cd03495">
    <property type="entry name" value="SQR_TypeC_SdhD_like"/>
    <property type="match status" value="1"/>
</dbReference>
<dbReference type="RefSeq" id="WP_164210225.1">
    <property type="nucleotide sequence ID" value="NZ_JAAGSC010000031.1"/>
</dbReference>
<evidence type="ECO:0000256" key="9">
    <source>
        <dbReference type="ARBA" id="ARBA00022692"/>
    </source>
</evidence>
<dbReference type="SUPFAM" id="SSF81343">
    <property type="entry name" value="Fumarate reductase respiratory complex transmembrane subunits"/>
    <property type="match status" value="1"/>
</dbReference>
<evidence type="ECO:0000256" key="3">
    <source>
        <dbReference type="ARBA" id="ARBA00004141"/>
    </source>
</evidence>
<keyword evidence="9 15" id="KW-0812">Transmembrane</keyword>
<comment type="function">
    <text evidence="2">Membrane-anchoring subunit of succinate dehydrogenase (SDH).</text>
</comment>
<dbReference type="InterPro" id="IPR034804">
    <property type="entry name" value="SQR/QFR_C/D"/>
</dbReference>
<name>A0A845UWE4_9GAMM</name>
<comment type="pathway">
    <text evidence="4">Carbohydrate metabolism; tricarboxylic acid cycle.</text>
</comment>
<dbReference type="InterPro" id="IPR014312">
    <property type="entry name" value="Succ_DH_anchor"/>
</dbReference>
<dbReference type="GO" id="GO:0046872">
    <property type="term" value="F:metal ion binding"/>
    <property type="evidence" value="ECO:0007669"/>
    <property type="project" value="UniProtKB-KW"/>
</dbReference>
<gene>
    <name evidence="16" type="primary">sdhD</name>
    <name evidence="16" type="ORF">G3I74_03770</name>
</gene>
<feature type="transmembrane region" description="Helical" evidence="15">
    <location>
        <begin position="99"/>
        <end position="120"/>
    </location>
</feature>
<keyword evidence="10" id="KW-0479">Metal-binding</keyword>
<keyword evidence="14 15" id="KW-0472">Membrane</keyword>
<dbReference type="UniPathway" id="UPA00223"/>
<dbReference type="GO" id="GO:0016020">
    <property type="term" value="C:membrane"/>
    <property type="evidence" value="ECO:0007669"/>
    <property type="project" value="UniProtKB-SubCell"/>
</dbReference>
<dbReference type="Proteomes" id="UP000484885">
    <property type="component" value="Unassembled WGS sequence"/>
</dbReference>
<dbReference type="Pfam" id="PF01127">
    <property type="entry name" value="Sdh_cyt"/>
    <property type="match status" value="1"/>
</dbReference>
<keyword evidence="7" id="KW-0816">Tricarboxylic acid cycle</keyword>
<evidence type="ECO:0000256" key="11">
    <source>
        <dbReference type="ARBA" id="ARBA00022982"/>
    </source>
</evidence>
<evidence type="ECO:0000256" key="5">
    <source>
        <dbReference type="ARBA" id="ARBA00019425"/>
    </source>
</evidence>
<dbReference type="Gene3D" id="1.20.1300.10">
    <property type="entry name" value="Fumarate reductase/succinate dehydrogenase, transmembrane subunit"/>
    <property type="match status" value="1"/>
</dbReference>
<evidence type="ECO:0000256" key="8">
    <source>
        <dbReference type="ARBA" id="ARBA00022617"/>
    </source>
</evidence>
<accession>A0A845UWE4</accession>
<evidence type="ECO:0000256" key="2">
    <source>
        <dbReference type="ARBA" id="ARBA00004050"/>
    </source>
</evidence>
<keyword evidence="8" id="KW-0349">Heme</keyword>
<evidence type="ECO:0000256" key="12">
    <source>
        <dbReference type="ARBA" id="ARBA00022989"/>
    </source>
</evidence>
<evidence type="ECO:0000256" key="4">
    <source>
        <dbReference type="ARBA" id="ARBA00005163"/>
    </source>
</evidence>
<sequence length="126" mass="13397">MNLRNPLAEAHNHGSAGDGVGHWWAQRFSAILLIGLTVWLVLALSALVGASHAEAADWLGRPFNAAMGILFVVTSLYHAKLGLQVIIEDYVHQRAVEVTLQLLVKIAAIVAGLLAVLAILKVAFGA</sequence>
<reference evidence="16 17" key="1">
    <citation type="submission" date="2020-02" db="EMBL/GenBank/DDBJ databases">
        <authorList>
            <person name="Zhang X.-Y."/>
        </authorList>
    </citation>
    <scope>NUCLEOTIDE SEQUENCE [LARGE SCALE GENOMIC DNA]</scope>
    <source>
        <strain evidence="16 17">C33</strain>
    </source>
</reference>